<gene>
    <name evidence="2" type="ORF">A6770_05985</name>
</gene>
<evidence type="ECO:0000313" key="2">
    <source>
        <dbReference type="EMBL" id="RCJ19686.1"/>
    </source>
</evidence>
<accession>A0A367Q6A1</accession>
<reference evidence="2" key="1">
    <citation type="submission" date="2016-04" db="EMBL/GenBank/DDBJ databases">
        <authorList>
            <person name="Tabuchi Yagui T.R."/>
        </authorList>
    </citation>
    <scope>NUCLEOTIDE SEQUENCE [LARGE SCALE GENOMIC DNA]</scope>
    <source>
        <strain evidence="2">NIES-26</strain>
    </source>
</reference>
<feature type="region of interest" description="Disordered" evidence="1">
    <location>
        <begin position="49"/>
        <end position="68"/>
    </location>
</feature>
<sequence>MVFDFGSDYLCVYNYLKMIDTEFKVLPQVEFTSHKQFMLQSNNGYLIPKFNSRNSKNQYSKEGRGSGE</sequence>
<proteinExistence type="predicted"/>
<keyword evidence="3" id="KW-1185">Reference proteome</keyword>
<dbReference type="EMBL" id="LXQD01000339">
    <property type="protein sequence ID" value="RCJ19686.1"/>
    <property type="molecule type" value="Genomic_DNA"/>
</dbReference>
<dbReference type="Proteomes" id="UP000252107">
    <property type="component" value="Unassembled WGS sequence"/>
</dbReference>
<name>A0A367Q6A1_9NOSO</name>
<protein>
    <submittedName>
        <fullName evidence="2">Uncharacterized protein</fullName>
    </submittedName>
</protein>
<dbReference type="AlphaFoldDB" id="A0A367Q6A1"/>
<evidence type="ECO:0000313" key="3">
    <source>
        <dbReference type="Proteomes" id="UP000252107"/>
    </source>
</evidence>
<feature type="compositionally biased region" description="Basic and acidic residues" evidence="1">
    <location>
        <begin position="59"/>
        <end position="68"/>
    </location>
</feature>
<evidence type="ECO:0000256" key="1">
    <source>
        <dbReference type="SAM" id="MobiDB-lite"/>
    </source>
</evidence>
<organism evidence="2 3">
    <name type="scientific">Nostoc minutum NIES-26</name>
    <dbReference type="NCBI Taxonomy" id="1844469"/>
    <lineage>
        <taxon>Bacteria</taxon>
        <taxon>Bacillati</taxon>
        <taxon>Cyanobacteriota</taxon>
        <taxon>Cyanophyceae</taxon>
        <taxon>Nostocales</taxon>
        <taxon>Nostocaceae</taxon>
        <taxon>Nostoc</taxon>
    </lineage>
</organism>
<comment type="caution">
    <text evidence="2">The sequence shown here is derived from an EMBL/GenBank/DDBJ whole genome shotgun (WGS) entry which is preliminary data.</text>
</comment>